<feature type="domain" description="Peptidase C39-like" evidence="1">
    <location>
        <begin position="306"/>
        <end position="433"/>
    </location>
</feature>
<dbReference type="EMBL" id="CP003260">
    <property type="protein sequence ID" value="AFG35267.1"/>
    <property type="molecule type" value="Genomic_DNA"/>
</dbReference>
<dbReference type="AlphaFoldDB" id="H9UCM4"/>
<dbReference type="Proteomes" id="UP000007384">
    <property type="component" value="Chromosome"/>
</dbReference>
<evidence type="ECO:0000313" key="2">
    <source>
        <dbReference type="EMBL" id="AFG35267.1"/>
    </source>
</evidence>
<dbReference type="KEGG" id="fpe:Ferpe_1170"/>
<keyword evidence="3" id="KW-1185">Reference proteome</keyword>
<sequence length="477" mass="53410">MMKGRKLVLSIFFITVVLVFFVLTGCTKSALETSDEHGEEVVSFDLTTKQDIDIKEVAENCLTEMELTSDKSVLASLPVPAIKRIEYTTLPLKVGEQENVRIFIEETTQTNTSRTYFVEVFAIRPALNNAEFKIAEGYITIPKDSIGGYVGFSVRFSTPGALYTRVKVYDRPGGTLLVQRIGMYEDYISSPTPQISSILYTSYPLRVNETEQLEVLLSETNYVKVNRPYFVEVYIDRSYGSWKVAEGNVTLGSGQTSQRVTFNIVFNQPGSIYTRIRVYDRKGGILLAERTGKNADNVENQSIIPNVPYYNQYSNYAYPGSTCNLTSVAMMLDYFGITKPGVNTGGWSRTPDYLISRFGGPVYDAAGLDYVFNTIAREKGSSVRMYTKLGTAADLRAELQRGPVIIQGWYTRSGHVMVVLAFDGTNYICNDPAGVWNQVKYGGYLGGSGKFVKYSKDNFEWASTDDGDGLILYHYFR</sequence>
<dbReference type="PROSITE" id="PS51257">
    <property type="entry name" value="PROKAR_LIPOPROTEIN"/>
    <property type="match status" value="1"/>
</dbReference>
<organism evidence="2 3">
    <name type="scientific">Fervidobacterium pennivorans (strain DSM 9078 / Ven5)</name>
    <dbReference type="NCBI Taxonomy" id="771875"/>
    <lineage>
        <taxon>Bacteria</taxon>
        <taxon>Thermotogati</taxon>
        <taxon>Thermotogota</taxon>
        <taxon>Thermotogae</taxon>
        <taxon>Thermotogales</taxon>
        <taxon>Fervidobacteriaceae</taxon>
        <taxon>Fervidobacterium</taxon>
    </lineage>
</organism>
<proteinExistence type="predicted"/>
<gene>
    <name evidence="2" type="ordered locus">Ferpe_1170</name>
</gene>
<dbReference type="InterPro" id="IPR039564">
    <property type="entry name" value="Peptidase_C39-like"/>
</dbReference>
<dbReference type="Pfam" id="PF13529">
    <property type="entry name" value="Peptidase_C39_2"/>
    <property type="match status" value="1"/>
</dbReference>
<accession>H9UCM4</accession>
<protein>
    <recommendedName>
        <fullName evidence="1">Peptidase C39-like domain-containing protein</fullName>
    </recommendedName>
</protein>
<dbReference type="Gene3D" id="3.90.70.10">
    <property type="entry name" value="Cysteine proteinases"/>
    <property type="match status" value="1"/>
</dbReference>
<evidence type="ECO:0000259" key="1">
    <source>
        <dbReference type="Pfam" id="PF13529"/>
    </source>
</evidence>
<name>H9UCM4_FERPD</name>
<dbReference type="eggNOG" id="COG4990">
    <property type="taxonomic scope" value="Bacteria"/>
</dbReference>
<reference evidence="2" key="1">
    <citation type="submission" date="2012-03" db="EMBL/GenBank/DDBJ databases">
        <title>Complete sequence of Fervidobacterium pennivorans DSM 9078.</title>
        <authorList>
            <consortium name="US DOE Joint Genome Institute"/>
            <person name="Lucas S."/>
            <person name="Han J."/>
            <person name="Lapidus A."/>
            <person name="Cheng J.-F."/>
            <person name="Goodwin L."/>
            <person name="Pitluck S."/>
            <person name="Peters L."/>
            <person name="Ovchinnikova G."/>
            <person name="Lu M."/>
            <person name="Detter J.C."/>
            <person name="Han C."/>
            <person name="Tapia R."/>
            <person name="Land M."/>
            <person name="Hauser L."/>
            <person name="Kyrpides N."/>
            <person name="Ivanova N."/>
            <person name="Pagani I."/>
            <person name="Noll K.M."/>
            <person name="Woyke T."/>
        </authorList>
    </citation>
    <scope>NUCLEOTIDE SEQUENCE</scope>
    <source>
        <strain evidence="2">DSM 9078</strain>
    </source>
</reference>
<evidence type="ECO:0000313" key="3">
    <source>
        <dbReference type="Proteomes" id="UP000007384"/>
    </source>
</evidence>
<dbReference type="PATRIC" id="fig|771875.3.peg.1195"/>
<dbReference type="HOGENOM" id="CLU_572058_0_0_0"/>
<dbReference type="STRING" id="771875.Ferpe_1170"/>
<dbReference type="OrthoDB" id="529831at2"/>